<dbReference type="PROSITE" id="PS51186">
    <property type="entry name" value="GNAT"/>
    <property type="match status" value="1"/>
</dbReference>
<dbReference type="Pfam" id="PF00583">
    <property type="entry name" value="Acetyltransf_1"/>
    <property type="match status" value="1"/>
</dbReference>
<evidence type="ECO:0000313" key="3">
    <source>
        <dbReference type="Proteomes" id="UP000039046"/>
    </source>
</evidence>
<dbReference type="GO" id="GO:0016747">
    <property type="term" value="F:acyltransferase activity, transferring groups other than amino-acyl groups"/>
    <property type="evidence" value="ECO:0007669"/>
    <property type="project" value="InterPro"/>
</dbReference>
<organism evidence="2 3">
    <name type="scientific">[Torrubiella] hemipterigena</name>
    <dbReference type="NCBI Taxonomy" id="1531966"/>
    <lineage>
        <taxon>Eukaryota</taxon>
        <taxon>Fungi</taxon>
        <taxon>Dikarya</taxon>
        <taxon>Ascomycota</taxon>
        <taxon>Pezizomycotina</taxon>
        <taxon>Sordariomycetes</taxon>
        <taxon>Hypocreomycetidae</taxon>
        <taxon>Hypocreales</taxon>
        <taxon>Clavicipitaceae</taxon>
        <taxon>Clavicipitaceae incertae sedis</taxon>
        <taxon>'Torrubiella' clade</taxon>
    </lineage>
</organism>
<dbReference type="InterPro" id="IPR000182">
    <property type="entry name" value="GNAT_dom"/>
</dbReference>
<dbReference type="InterPro" id="IPR016181">
    <property type="entry name" value="Acyl_CoA_acyltransferase"/>
</dbReference>
<proteinExistence type="predicted"/>
<feature type="domain" description="N-acetyltransferase" evidence="1">
    <location>
        <begin position="107"/>
        <end position="249"/>
    </location>
</feature>
<name>A0A0A1T954_9HYPO</name>
<protein>
    <recommendedName>
        <fullName evidence="1">N-acetyltransferase domain-containing protein</fullName>
    </recommendedName>
</protein>
<dbReference type="AlphaFoldDB" id="A0A0A1T954"/>
<accession>A0A0A1T954</accession>
<dbReference type="OrthoDB" id="5119783at2759"/>
<gene>
    <name evidence="2" type="ORF">VHEMI02008</name>
</gene>
<dbReference type="HOGENOM" id="CLU_083895_1_1_1"/>
<dbReference type="EMBL" id="CDHN01000001">
    <property type="protein sequence ID" value="CEJ81909.1"/>
    <property type="molecule type" value="Genomic_DNA"/>
</dbReference>
<dbReference type="Gene3D" id="3.40.630.30">
    <property type="match status" value="1"/>
</dbReference>
<dbReference type="Proteomes" id="UP000039046">
    <property type="component" value="Unassembled WGS sequence"/>
</dbReference>
<dbReference type="CDD" id="cd04301">
    <property type="entry name" value="NAT_SF"/>
    <property type="match status" value="1"/>
</dbReference>
<reference evidence="2 3" key="1">
    <citation type="journal article" date="2015" name="Genome Announc.">
        <title>Draft Genome Sequence and Gene Annotation of the Entomopathogenic Fungus Verticillium hemipterigenum.</title>
        <authorList>
            <person name="Horn F."/>
            <person name="Habel A."/>
            <person name="Scharf D.H."/>
            <person name="Dworschak J."/>
            <person name="Brakhage A.A."/>
            <person name="Guthke R."/>
            <person name="Hertweck C."/>
            <person name="Linde J."/>
        </authorList>
    </citation>
    <scope>NUCLEOTIDE SEQUENCE [LARGE SCALE GENOMIC DNA]</scope>
</reference>
<evidence type="ECO:0000259" key="1">
    <source>
        <dbReference type="PROSITE" id="PS51186"/>
    </source>
</evidence>
<evidence type="ECO:0000313" key="2">
    <source>
        <dbReference type="EMBL" id="CEJ81909.1"/>
    </source>
</evidence>
<keyword evidence="3" id="KW-1185">Reference proteome</keyword>
<sequence length="256" mass="28532">MAANTQQAPSPPTPTYDLDLRARLPPTWHDANFQNWAVMRNYKVVEGPIVPCCLRHDRGNVRECGALMPDRETVHTVANAIREENSSLIFTIISEGNEPYIEMAKEEGLTIVWTKEFAMAIDLARADPTPVIYEHPELHMECIQERGFTTINIKRGDTLAATARMMVSQELATVDYVATEPGFRRRGLASVIMKALTAQAVQEGAKFGMLYATPEGRMLYKALGWKDVYQGLIVGNKETNDMLMAQRAAREAAAST</sequence>
<dbReference type="SUPFAM" id="SSF55729">
    <property type="entry name" value="Acyl-CoA N-acyltransferases (Nat)"/>
    <property type="match status" value="1"/>
</dbReference>